<keyword evidence="1" id="KW-0479">Metal-binding</keyword>
<dbReference type="Gene3D" id="3.30.160.60">
    <property type="entry name" value="Classic Zinc Finger"/>
    <property type="match status" value="1"/>
</dbReference>
<dbReference type="SMART" id="SM00355">
    <property type="entry name" value="ZnF_C2H2"/>
    <property type="match status" value="2"/>
</dbReference>
<keyword evidence="11" id="KW-1185">Reference proteome</keyword>
<evidence type="ECO:0000313" key="10">
    <source>
        <dbReference type="EMBL" id="KAK4424257.1"/>
    </source>
</evidence>
<sequence length="263" mass="27531">MIAMPTPLTVVPPTKRRSRRVHCVRRFDDVDHQPCGVGSWPAAKRCKTLELDSPMSEEENIAAESLIMLTLSGGGFCVSSSSTDAATSASVAASVEGNQPAAASAAVDTKKDQEPSYSADAAAITVSSSAAGGSTPVDEPSDTNTSPTTVRPSATNNPHQCNVCGKSFRSHQALGGHKTSHRPKPQIISTLSSDDSSHRNAIPSGKIHQCTICLQVFPTGQALGGHKRKHYDGIICGGATSHVTVSVLRNIDLNLPPPPEFSL</sequence>
<reference evidence="10" key="2">
    <citation type="journal article" date="2024" name="Plant">
        <title>Genomic evolution and insights into agronomic trait innovations of Sesamum species.</title>
        <authorList>
            <person name="Miao H."/>
            <person name="Wang L."/>
            <person name="Qu L."/>
            <person name="Liu H."/>
            <person name="Sun Y."/>
            <person name="Le M."/>
            <person name="Wang Q."/>
            <person name="Wei S."/>
            <person name="Zheng Y."/>
            <person name="Lin W."/>
            <person name="Duan Y."/>
            <person name="Cao H."/>
            <person name="Xiong S."/>
            <person name="Wang X."/>
            <person name="Wei L."/>
            <person name="Li C."/>
            <person name="Ma Q."/>
            <person name="Ju M."/>
            <person name="Zhao R."/>
            <person name="Li G."/>
            <person name="Mu C."/>
            <person name="Tian Q."/>
            <person name="Mei H."/>
            <person name="Zhang T."/>
            <person name="Gao T."/>
            <person name="Zhang H."/>
        </authorList>
    </citation>
    <scope>NUCLEOTIDE SEQUENCE</scope>
    <source>
        <strain evidence="10">3651</strain>
    </source>
</reference>
<evidence type="ECO:0000256" key="7">
    <source>
        <dbReference type="PROSITE-ProRule" id="PRU00042"/>
    </source>
</evidence>
<dbReference type="SUPFAM" id="SSF57667">
    <property type="entry name" value="beta-beta-alpha zinc fingers"/>
    <property type="match status" value="1"/>
</dbReference>
<dbReference type="PROSITE" id="PS50157">
    <property type="entry name" value="ZINC_FINGER_C2H2_2"/>
    <property type="match status" value="1"/>
</dbReference>
<keyword evidence="3 7" id="KW-0863">Zinc-finger</keyword>
<evidence type="ECO:0000256" key="6">
    <source>
        <dbReference type="ARBA" id="ARBA00023163"/>
    </source>
</evidence>
<keyword evidence="2" id="KW-0677">Repeat</keyword>
<keyword evidence="4" id="KW-0862">Zinc</keyword>
<dbReference type="PANTHER" id="PTHR45988:SF1">
    <property type="entry name" value="ZINC FINGER PROTEIN AZF2"/>
    <property type="match status" value="1"/>
</dbReference>
<name>A0AAE1Y6J1_9LAMI</name>
<dbReference type="GO" id="GO:0003700">
    <property type="term" value="F:DNA-binding transcription factor activity"/>
    <property type="evidence" value="ECO:0007669"/>
    <property type="project" value="InterPro"/>
</dbReference>
<evidence type="ECO:0000256" key="3">
    <source>
        <dbReference type="ARBA" id="ARBA00022771"/>
    </source>
</evidence>
<evidence type="ECO:0000259" key="9">
    <source>
        <dbReference type="PROSITE" id="PS50157"/>
    </source>
</evidence>
<dbReference type="Proteomes" id="UP001293254">
    <property type="component" value="Unassembled WGS sequence"/>
</dbReference>
<comment type="caution">
    <text evidence="10">The sequence shown here is derived from an EMBL/GenBank/DDBJ whole genome shotgun (WGS) entry which is preliminary data.</text>
</comment>
<evidence type="ECO:0000313" key="11">
    <source>
        <dbReference type="Proteomes" id="UP001293254"/>
    </source>
</evidence>
<evidence type="ECO:0000256" key="5">
    <source>
        <dbReference type="ARBA" id="ARBA00023015"/>
    </source>
</evidence>
<keyword evidence="6" id="KW-0804">Transcription</keyword>
<evidence type="ECO:0000256" key="2">
    <source>
        <dbReference type="ARBA" id="ARBA00022737"/>
    </source>
</evidence>
<reference evidence="10" key="1">
    <citation type="submission" date="2020-06" db="EMBL/GenBank/DDBJ databases">
        <authorList>
            <person name="Li T."/>
            <person name="Hu X."/>
            <person name="Zhang T."/>
            <person name="Song X."/>
            <person name="Zhang H."/>
            <person name="Dai N."/>
            <person name="Sheng W."/>
            <person name="Hou X."/>
            <person name="Wei L."/>
        </authorList>
    </citation>
    <scope>NUCLEOTIDE SEQUENCE</scope>
    <source>
        <strain evidence="10">3651</strain>
        <tissue evidence="10">Leaf</tissue>
    </source>
</reference>
<feature type="compositionally biased region" description="Polar residues" evidence="8">
    <location>
        <begin position="142"/>
        <end position="158"/>
    </location>
</feature>
<dbReference type="GO" id="GO:0008270">
    <property type="term" value="F:zinc ion binding"/>
    <property type="evidence" value="ECO:0007669"/>
    <property type="project" value="UniProtKB-KW"/>
</dbReference>
<dbReference type="InterPro" id="IPR036236">
    <property type="entry name" value="Znf_C2H2_sf"/>
</dbReference>
<dbReference type="InterPro" id="IPR013087">
    <property type="entry name" value="Znf_C2H2_type"/>
</dbReference>
<dbReference type="PROSITE" id="PS00028">
    <property type="entry name" value="ZINC_FINGER_C2H2_1"/>
    <property type="match status" value="2"/>
</dbReference>
<evidence type="ECO:0000256" key="1">
    <source>
        <dbReference type="ARBA" id="ARBA00022723"/>
    </source>
</evidence>
<gene>
    <name evidence="10" type="ORF">Salat_1619100</name>
</gene>
<dbReference type="Pfam" id="PF13912">
    <property type="entry name" value="zf-C2H2_6"/>
    <property type="match status" value="2"/>
</dbReference>
<proteinExistence type="predicted"/>
<feature type="region of interest" description="Disordered" evidence="8">
    <location>
        <begin position="172"/>
        <end position="201"/>
    </location>
</feature>
<dbReference type="EMBL" id="JACGWO010000006">
    <property type="protein sequence ID" value="KAK4424257.1"/>
    <property type="molecule type" value="Genomic_DNA"/>
</dbReference>
<evidence type="ECO:0000256" key="4">
    <source>
        <dbReference type="ARBA" id="ARBA00022833"/>
    </source>
</evidence>
<feature type="domain" description="C2H2-type" evidence="9">
    <location>
        <begin position="159"/>
        <end position="186"/>
    </location>
</feature>
<feature type="region of interest" description="Disordered" evidence="8">
    <location>
        <begin position="128"/>
        <end position="158"/>
    </location>
</feature>
<dbReference type="GO" id="GO:0005634">
    <property type="term" value="C:nucleus"/>
    <property type="evidence" value="ECO:0007669"/>
    <property type="project" value="TreeGrafter"/>
</dbReference>
<protein>
    <recommendedName>
        <fullName evidence="9">C2H2-type domain-containing protein</fullName>
    </recommendedName>
</protein>
<organism evidence="10 11">
    <name type="scientific">Sesamum alatum</name>
    <dbReference type="NCBI Taxonomy" id="300844"/>
    <lineage>
        <taxon>Eukaryota</taxon>
        <taxon>Viridiplantae</taxon>
        <taxon>Streptophyta</taxon>
        <taxon>Embryophyta</taxon>
        <taxon>Tracheophyta</taxon>
        <taxon>Spermatophyta</taxon>
        <taxon>Magnoliopsida</taxon>
        <taxon>eudicotyledons</taxon>
        <taxon>Gunneridae</taxon>
        <taxon>Pentapetalae</taxon>
        <taxon>asterids</taxon>
        <taxon>lamiids</taxon>
        <taxon>Lamiales</taxon>
        <taxon>Pedaliaceae</taxon>
        <taxon>Sesamum</taxon>
    </lineage>
</organism>
<dbReference type="AlphaFoldDB" id="A0AAE1Y6J1"/>
<dbReference type="PANTHER" id="PTHR45988">
    <property type="entry name" value="C2H2 TYPE ZINC FINGER TRANSCRIPTION FACTOR FAMILY-RELATED"/>
    <property type="match status" value="1"/>
</dbReference>
<evidence type="ECO:0000256" key="8">
    <source>
        <dbReference type="SAM" id="MobiDB-lite"/>
    </source>
</evidence>
<keyword evidence="5" id="KW-0805">Transcription regulation</keyword>
<accession>A0AAE1Y6J1</accession>
<dbReference type="GO" id="GO:0000976">
    <property type="term" value="F:transcription cis-regulatory region binding"/>
    <property type="evidence" value="ECO:0007669"/>
    <property type="project" value="TreeGrafter"/>
</dbReference>
<dbReference type="InterPro" id="IPR044653">
    <property type="entry name" value="AZF1/2/3-like"/>
</dbReference>